<feature type="region of interest" description="Disordered" evidence="1">
    <location>
        <begin position="121"/>
        <end position="182"/>
    </location>
</feature>
<dbReference type="Proteomes" id="UP000035680">
    <property type="component" value="Unassembled WGS sequence"/>
</dbReference>
<reference evidence="4" key="2">
    <citation type="submission" date="2015-08" db="UniProtKB">
        <authorList>
            <consortium name="WormBaseParasite"/>
        </authorList>
    </citation>
    <scope>IDENTIFICATION</scope>
</reference>
<dbReference type="AlphaFoldDB" id="A0A0K0EV41"/>
<reference evidence="3" key="1">
    <citation type="submission" date="2014-07" db="EMBL/GenBank/DDBJ databases">
        <authorList>
            <person name="Martin A.A"/>
            <person name="De Silva N."/>
        </authorList>
    </citation>
    <scope>NUCLEOTIDE SEQUENCE</scope>
</reference>
<evidence type="ECO:0000256" key="2">
    <source>
        <dbReference type="SAM" id="SignalP"/>
    </source>
</evidence>
<feature type="compositionally biased region" description="Basic residues" evidence="1">
    <location>
        <begin position="144"/>
        <end position="158"/>
    </location>
</feature>
<name>A0A0K0EV41_STRVS</name>
<proteinExistence type="predicted"/>
<dbReference type="STRING" id="75913.A0A0K0EV41"/>
<keyword evidence="3" id="KW-1185">Reference proteome</keyword>
<accession>A0A0K0EV41</accession>
<feature type="signal peptide" evidence="2">
    <location>
        <begin position="1"/>
        <end position="20"/>
    </location>
</feature>
<evidence type="ECO:0000256" key="1">
    <source>
        <dbReference type="SAM" id="MobiDB-lite"/>
    </source>
</evidence>
<keyword evidence="2" id="KW-0732">Signal</keyword>
<evidence type="ECO:0000313" key="3">
    <source>
        <dbReference type="Proteomes" id="UP000035680"/>
    </source>
</evidence>
<dbReference type="WBParaSite" id="SVE_0039000.1">
    <property type="protein sequence ID" value="SVE_0039000.1"/>
    <property type="gene ID" value="SVE_0039000"/>
</dbReference>
<evidence type="ECO:0000313" key="4">
    <source>
        <dbReference type="WBParaSite" id="SVE_0039000.1"/>
    </source>
</evidence>
<sequence length="376" mass="43684">MKHLITFTFLFLSLFLLIECDLENKLISESLPFSHDGDVKASHGNNNSIDNYDSKIGLVSDYKNLYIDYDHNGPQRFRKLLKEEAAPVIQQHASEESGPVILLQSKEQSFGQRNLQVRQISKGRGFDRPQSPGPVRLPPQRPLRPPRKPLRPPLKRPVRPLQQRPRLGRPTQQRPLRPRRHEPEHVISQQLFLQEPGPVVLPPAQDPSFRPRRQGLLLGNPHPPPQQQQSFLNNGLFFQEHPFGSIEGLEGGNLLVRRNRQIDYNSLHDLPTTDKYLYPDSLKKVHEDENILRFFDSQNQKDYNPFTPNQPYNKDLVIPVELNLPEKQAYEYFKLYGNSAVRAHGFCNTYRYSIYSSKFLERFCNYIDNNVSESDF</sequence>
<protein>
    <submittedName>
        <fullName evidence="4">Uncharacterized protein</fullName>
    </submittedName>
</protein>
<organism evidence="3 4">
    <name type="scientific">Strongyloides venezuelensis</name>
    <name type="common">Threadworm</name>
    <dbReference type="NCBI Taxonomy" id="75913"/>
    <lineage>
        <taxon>Eukaryota</taxon>
        <taxon>Metazoa</taxon>
        <taxon>Ecdysozoa</taxon>
        <taxon>Nematoda</taxon>
        <taxon>Chromadorea</taxon>
        <taxon>Rhabditida</taxon>
        <taxon>Tylenchina</taxon>
        <taxon>Panagrolaimomorpha</taxon>
        <taxon>Strongyloidoidea</taxon>
        <taxon>Strongyloididae</taxon>
        <taxon>Strongyloides</taxon>
    </lineage>
</organism>
<feature type="compositionally biased region" description="Pro residues" evidence="1">
    <location>
        <begin position="131"/>
        <end position="143"/>
    </location>
</feature>
<feature type="chain" id="PRO_5005328685" evidence="2">
    <location>
        <begin position="21"/>
        <end position="376"/>
    </location>
</feature>
<feature type="compositionally biased region" description="Low complexity" evidence="1">
    <location>
        <begin position="159"/>
        <end position="175"/>
    </location>
</feature>